<comment type="caution">
    <text evidence="2">The sequence shown here is derived from an EMBL/GenBank/DDBJ whole genome shotgun (WGS) entry which is preliminary data.</text>
</comment>
<dbReference type="Proteomes" id="UP000521017">
    <property type="component" value="Unassembled WGS sequence"/>
</dbReference>
<dbReference type="InterPro" id="IPR013766">
    <property type="entry name" value="Thioredoxin_domain"/>
</dbReference>
<feature type="domain" description="Thioredoxin" evidence="1">
    <location>
        <begin position="345"/>
        <end position="485"/>
    </location>
</feature>
<organism evidence="2 3">
    <name type="scientific">Pedobacter cryoconitis</name>
    <dbReference type="NCBI Taxonomy" id="188932"/>
    <lineage>
        <taxon>Bacteria</taxon>
        <taxon>Pseudomonadati</taxon>
        <taxon>Bacteroidota</taxon>
        <taxon>Sphingobacteriia</taxon>
        <taxon>Sphingobacteriales</taxon>
        <taxon>Sphingobacteriaceae</taxon>
        <taxon>Pedobacter</taxon>
    </lineage>
</organism>
<dbReference type="InterPro" id="IPR000866">
    <property type="entry name" value="AhpC/TSA"/>
</dbReference>
<name>A0A7X0MKM9_9SPHI</name>
<proteinExistence type="predicted"/>
<evidence type="ECO:0000313" key="2">
    <source>
        <dbReference type="EMBL" id="MBB6502369.1"/>
    </source>
</evidence>
<dbReference type="Gene3D" id="3.40.30.10">
    <property type="entry name" value="Glutaredoxin"/>
    <property type="match status" value="1"/>
</dbReference>
<dbReference type="EMBL" id="JACHCC010000013">
    <property type="protein sequence ID" value="MBB6502369.1"/>
    <property type="molecule type" value="Genomic_DNA"/>
</dbReference>
<evidence type="ECO:0000259" key="1">
    <source>
        <dbReference type="PROSITE" id="PS51352"/>
    </source>
</evidence>
<dbReference type="PROSITE" id="PS51352">
    <property type="entry name" value="THIOREDOXIN_2"/>
    <property type="match status" value="1"/>
</dbReference>
<dbReference type="Pfam" id="PF00578">
    <property type="entry name" value="AhpC-TSA"/>
    <property type="match status" value="1"/>
</dbReference>
<sequence length="485" mass="55657">MNNKYKMSGEKMKNVMRLLPVACLCLLGIKSKGQDVNLKIHLSGVYKSKITLLSISGSSLKTVSENPGIKNGETAVLNISKIQLPAEFVLRFDYQEKETSNPYPAEKHIFVSSQNLELWARPKALNHPDSTYFQKGEIENTLFDRFSRDNMKQREQLGLLQNFLMNYDQPESKFFNLGTEEYEQRRLTYNKWVGAQIEQHKNAFVSNGFAFQYISPILWKGNGSDRMNSVIAHYFDGMDFKNPMILKTADLKDWMDKYVNIYGTMSTTIQLRDSLFTLAGKRAVERAKLGHPLVYGWMVDYFYTGFESFNMTAGIKMLEPYLNDPLCLTAKRKAIEQRLKGMETLVTGSVAPDFSWRLTSGKTVQFQQYKTEAKYKLVLFWSAECQHCKELLDQLHPWYQEGANRDMMDVFAISLDETETEIPAWEKAKVNLPAFKHQRAEQGIRSPEANAYFVLSTPTMVLVDAKTNKIVALPETVEQLKAAMK</sequence>
<dbReference type="SUPFAM" id="SSF52833">
    <property type="entry name" value="Thioredoxin-like"/>
    <property type="match status" value="1"/>
</dbReference>
<evidence type="ECO:0000313" key="3">
    <source>
        <dbReference type="Proteomes" id="UP000521017"/>
    </source>
</evidence>
<dbReference type="GO" id="GO:0016209">
    <property type="term" value="F:antioxidant activity"/>
    <property type="evidence" value="ECO:0007669"/>
    <property type="project" value="InterPro"/>
</dbReference>
<dbReference type="GO" id="GO:0016491">
    <property type="term" value="F:oxidoreductase activity"/>
    <property type="evidence" value="ECO:0007669"/>
    <property type="project" value="InterPro"/>
</dbReference>
<reference evidence="2 3" key="1">
    <citation type="submission" date="2020-08" db="EMBL/GenBank/DDBJ databases">
        <title>Genomic Encyclopedia of Type Strains, Phase IV (KMG-V): Genome sequencing to study the core and pangenomes of soil and plant-associated prokaryotes.</title>
        <authorList>
            <person name="Whitman W."/>
        </authorList>
    </citation>
    <scope>NUCLEOTIDE SEQUENCE [LARGE SCALE GENOMIC DNA]</scope>
    <source>
        <strain evidence="2 3">M2T3</strain>
    </source>
</reference>
<gene>
    <name evidence="2" type="ORF">HDF25_004548</name>
</gene>
<dbReference type="InterPro" id="IPR036249">
    <property type="entry name" value="Thioredoxin-like_sf"/>
</dbReference>
<accession>A0A7X0MKM9</accession>
<protein>
    <submittedName>
        <fullName evidence="2">Peroxiredoxin</fullName>
    </submittedName>
</protein>
<dbReference type="RefSeq" id="WP_221450999.1">
    <property type="nucleotide sequence ID" value="NZ_JACHCC010000013.1"/>
</dbReference>
<dbReference type="AlphaFoldDB" id="A0A7X0MKM9"/>